<evidence type="ECO:0000256" key="1">
    <source>
        <dbReference type="SAM" id="Phobius"/>
    </source>
</evidence>
<reference evidence="2" key="1">
    <citation type="submission" date="2018-05" db="EMBL/GenBank/DDBJ databases">
        <authorList>
            <person name="Lanie J.A."/>
            <person name="Ng W.-L."/>
            <person name="Kazmierczak K.M."/>
            <person name="Andrzejewski T.M."/>
            <person name="Davidsen T.M."/>
            <person name="Wayne K.J."/>
            <person name="Tettelin H."/>
            <person name="Glass J.I."/>
            <person name="Rusch D."/>
            <person name="Podicherti R."/>
            <person name="Tsui H.-C.T."/>
            <person name="Winkler M.E."/>
        </authorList>
    </citation>
    <scope>NUCLEOTIDE SEQUENCE</scope>
</reference>
<keyword evidence="1" id="KW-0812">Transmembrane</keyword>
<dbReference type="AlphaFoldDB" id="A0A382SMQ2"/>
<proteinExistence type="predicted"/>
<organism evidence="2">
    <name type="scientific">marine metagenome</name>
    <dbReference type="NCBI Taxonomy" id="408172"/>
    <lineage>
        <taxon>unclassified sequences</taxon>
        <taxon>metagenomes</taxon>
        <taxon>ecological metagenomes</taxon>
    </lineage>
</organism>
<feature type="non-terminal residue" evidence="2">
    <location>
        <position position="249"/>
    </location>
</feature>
<sequence>MQFMLLDQAFSLKESPRALFWIAIFLISFFGMFYLGLNPSLIDEWYLVLIGFNVVMSLIAIYYIILSMKKLKQNTDEGVIGSKFTWSFIKIVPVLVLVPVLSFYLFSFESIRDNLQKAEHQFDEFNVTVAGEVDNLYRNTNVVAMKHYEDRTRNIGKLVSYFDVPRASNEKMQIVLNSLVQDNWACELKLYDALKNLVAHSKSEKVCLPDYGYTASSAEFTLTAYYAYDMSISDLTNKMMRFRDAAKDA</sequence>
<feature type="transmembrane region" description="Helical" evidence="1">
    <location>
        <begin position="20"/>
        <end position="38"/>
    </location>
</feature>
<gene>
    <name evidence="2" type="ORF">METZ01_LOCUS363947</name>
</gene>
<feature type="transmembrane region" description="Helical" evidence="1">
    <location>
        <begin position="45"/>
        <end position="65"/>
    </location>
</feature>
<accession>A0A382SMQ2</accession>
<name>A0A382SMQ2_9ZZZZ</name>
<keyword evidence="1" id="KW-1133">Transmembrane helix</keyword>
<dbReference type="EMBL" id="UINC01130187">
    <property type="protein sequence ID" value="SVD11093.1"/>
    <property type="molecule type" value="Genomic_DNA"/>
</dbReference>
<feature type="transmembrane region" description="Helical" evidence="1">
    <location>
        <begin position="85"/>
        <end position="106"/>
    </location>
</feature>
<protein>
    <submittedName>
        <fullName evidence="2">Uncharacterized protein</fullName>
    </submittedName>
</protein>
<keyword evidence="1" id="KW-0472">Membrane</keyword>
<evidence type="ECO:0000313" key="2">
    <source>
        <dbReference type="EMBL" id="SVD11093.1"/>
    </source>
</evidence>